<name>A0ABQ9FID4_TEGGR</name>
<dbReference type="InterPro" id="IPR031746">
    <property type="entry name" value="DUF4732"/>
</dbReference>
<protein>
    <submittedName>
        <fullName evidence="1">Uncharacterized protein</fullName>
    </submittedName>
</protein>
<comment type="caution">
    <text evidence="1">The sequence shown here is derived from an EMBL/GenBank/DDBJ whole genome shotgun (WGS) entry which is preliminary data.</text>
</comment>
<reference evidence="1 2" key="1">
    <citation type="submission" date="2022-12" db="EMBL/GenBank/DDBJ databases">
        <title>Chromosome-level genome of Tegillarca granosa.</title>
        <authorList>
            <person name="Kim J."/>
        </authorList>
    </citation>
    <scope>NUCLEOTIDE SEQUENCE [LARGE SCALE GENOMIC DNA]</scope>
    <source>
        <strain evidence="1">Teg-2019</strain>
        <tissue evidence="1">Adductor muscle</tissue>
    </source>
</reference>
<organism evidence="1 2">
    <name type="scientific">Tegillarca granosa</name>
    <name type="common">Malaysian cockle</name>
    <name type="synonym">Anadara granosa</name>
    <dbReference type="NCBI Taxonomy" id="220873"/>
    <lineage>
        <taxon>Eukaryota</taxon>
        <taxon>Metazoa</taxon>
        <taxon>Spiralia</taxon>
        <taxon>Lophotrochozoa</taxon>
        <taxon>Mollusca</taxon>
        <taxon>Bivalvia</taxon>
        <taxon>Autobranchia</taxon>
        <taxon>Pteriomorphia</taxon>
        <taxon>Arcoida</taxon>
        <taxon>Arcoidea</taxon>
        <taxon>Arcidae</taxon>
        <taxon>Tegillarca</taxon>
    </lineage>
</organism>
<dbReference type="EMBL" id="JARBDR010000337">
    <property type="protein sequence ID" value="KAJ8315493.1"/>
    <property type="molecule type" value="Genomic_DNA"/>
</dbReference>
<proteinExistence type="predicted"/>
<gene>
    <name evidence="1" type="ORF">KUTeg_007643</name>
</gene>
<evidence type="ECO:0000313" key="1">
    <source>
        <dbReference type="EMBL" id="KAJ8315493.1"/>
    </source>
</evidence>
<dbReference type="Proteomes" id="UP001217089">
    <property type="component" value="Unassembled WGS sequence"/>
</dbReference>
<dbReference type="PANTHER" id="PTHR37153:SF1">
    <property type="entry name" value="HYPOTHETICAL LOC292874"/>
    <property type="match status" value="1"/>
</dbReference>
<evidence type="ECO:0000313" key="2">
    <source>
        <dbReference type="Proteomes" id="UP001217089"/>
    </source>
</evidence>
<dbReference type="PANTHER" id="PTHR37153">
    <property type="entry name" value="CHROMOSOME 19 C19ORF81 HOMOLOG"/>
    <property type="match status" value="1"/>
</dbReference>
<keyword evidence="2" id="KW-1185">Reference proteome</keyword>
<sequence length="549" mass="63129">MPTSSQALILLSVDGQLPLHDTEQKQSMTSVPYPVRFYDINNSCIEPPVKNAFGRRGTRIDFHSLIETLPDILSIRGYNGALSYDPGTKQLHWKVDVDSPPRRKQSLVTRKAGIDYDQDCDKQGRQFRLPSLYEDESESVSAGAISERDLFYADSLYHADHGQQLPDLSQTETQSLEQKQKKKLSLPVFLKSTENENLQTRLYSLGFRRPSYASPRNGQNKQTSKRLQNIDNKTVLNQDHKKDLNNKNVPQAWEAEFEEKFKGDNISLEDLQNYKNDFKKMHDSQLNLTEYNLSAYMEDRNKFFDKYGFYLHEDFDHVRESLQEARDVQKRIRIPGTVNNDLQTTLAEIGVLNSRKETQENPPQQEDIVDRKQSEKVSLIEDVSHRLDYNKWKKQKLTTVRLRKEPPPSQPLAVCFSLHDNVKSHGEIKALIEEQLGCQIVSIQFDPTSVHALAVDAKSRWVVTLKKKEHVDILKLNGLHLDGETIPVRSLDDAVKDEVEAYRLFQMVKNGQIRLSGYGDAKNKNKKSRNAQNMTKTLLQFASKEEVPV</sequence>
<accession>A0ABQ9FID4</accession>